<evidence type="ECO:0000313" key="4">
    <source>
        <dbReference type="Proteomes" id="UP001202479"/>
    </source>
</evidence>
<name>A0AAI9SZY2_9ASCO</name>
<feature type="compositionally biased region" description="Acidic residues" evidence="1">
    <location>
        <begin position="393"/>
        <end position="422"/>
    </location>
</feature>
<feature type="transmembrane region" description="Helical" evidence="2">
    <location>
        <begin position="164"/>
        <end position="185"/>
    </location>
</feature>
<organism evidence="3 4">
    <name type="scientific">Candida oxycetoniae</name>
    <dbReference type="NCBI Taxonomy" id="497107"/>
    <lineage>
        <taxon>Eukaryota</taxon>
        <taxon>Fungi</taxon>
        <taxon>Dikarya</taxon>
        <taxon>Ascomycota</taxon>
        <taxon>Saccharomycotina</taxon>
        <taxon>Pichiomycetes</taxon>
        <taxon>Debaryomycetaceae</taxon>
        <taxon>Candida/Lodderomyces clade</taxon>
        <taxon>Candida</taxon>
    </lineage>
</organism>
<keyword evidence="2" id="KW-1133">Transmembrane helix</keyword>
<keyword evidence="2" id="KW-0812">Transmembrane</keyword>
<keyword evidence="4" id="KW-1185">Reference proteome</keyword>
<feature type="compositionally biased region" description="Basic and acidic residues" evidence="1">
    <location>
        <begin position="923"/>
        <end position="933"/>
    </location>
</feature>
<feature type="compositionally biased region" description="Basic and acidic residues" evidence="1">
    <location>
        <begin position="427"/>
        <end position="443"/>
    </location>
</feature>
<dbReference type="RefSeq" id="XP_049181627.1">
    <property type="nucleotide sequence ID" value="XM_049322618.1"/>
</dbReference>
<feature type="compositionally biased region" description="Basic and acidic residues" evidence="1">
    <location>
        <begin position="333"/>
        <end position="347"/>
    </location>
</feature>
<accession>A0AAI9SZY2</accession>
<dbReference type="GeneID" id="73379107"/>
<evidence type="ECO:0000256" key="2">
    <source>
        <dbReference type="SAM" id="Phobius"/>
    </source>
</evidence>
<dbReference type="Proteomes" id="UP001202479">
    <property type="component" value="Unassembled WGS sequence"/>
</dbReference>
<feature type="region of interest" description="Disordered" evidence="1">
    <location>
        <begin position="918"/>
        <end position="942"/>
    </location>
</feature>
<keyword evidence="2" id="KW-0472">Membrane</keyword>
<evidence type="ECO:0000256" key="1">
    <source>
        <dbReference type="SAM" id="MobiDB-lite"/>
    </source>
</evidence>
<protein>
    <submittedName>
        <fullName evidence="3">Uncharacterized protein</fullName>
    </submittedName>
</protein>
<feature type="region of interest" description="Disordered" evidence="1">
    <location>
        <begin position="331"/>
        <end position="360"/>
    </location>
</feature>
<proteinExistence type="predicted"/>
<dbReference type="EMBL" id="JAHUZD010000027">
    <property type="protein sequence ID" value="KAI3405882.2"/>
    <property type="molecule type" value="Genomic_DNA"/>
</dbReference>
<evidence type="ECO:0000313" key="3">
    <source>
        <dbReference type="EMBL" id="KAI3405882.2"/>
    </source>
</evidence>
<comment type="caution">
    <text evidence="3">The sequence shown here is derived from an EMBL/GenBank/DDBJ whole genome shotgun (WGS) entry which is preliminary data.</text>
</comment>
<dbReference type="AlphaFoldDB" id="A0AAI9SZY2"/>
<reference evidence="3" key="1">
    <citation type="journal article" date="2022" name="DNA Res.">
        <title>Genome analysis of five recently described species of the CUG-Ser clade uncovers Candida theae as a new hybrid lineage with pathogenic potential in the Candida parapsilosis species complex.</title>
        <authorList>
            <person name="Mixao V."/>
            <person name="Del Olmo V."/>
            <person name="Hegedusova E."/>
            <person name="Saus E."/>
            <person name="Pryszcz L."/>
            <person name="Cillingova A."/>
            <person name="Nosek J."/>
            <person name="Gabaldon T."/>
        </authorList>
    </citation>
    <scope>NUCLEOTIDE SEQUENCE</scope>
    <source>
        <strain evidence="3">CBS 10844</strain>
    </source>
</reference>
<gene>
    <name evidence="3" type="ORF">KGF56_001490</name>
</gene>
<sequence length="942" mass="108293">MLMYVCSWRDDMSENESDEDIEHQIEFEFAIPRKNNVRDFAEVHNDIASLLNLSARDEFLQFVFKTIVTLCDPYTQPEETEKCILSVGCISDLLISIVYTSYTELNVGASDLVTESIKFEISTTFFHLLQLIHTKLNVTDEIRLRFVDNGEENWQSRVKEWTPVVANTFTLGLLYSMACVLVMSIQKLFTPKRGDYNLAMNPYLHYFLKLWKSHTNVILLGLEIDRRIEFENHERNEEKETPEIIVSALKGSSSIRYVLAWVINQNPSSSSEEDSSVQESKLCHDLENEPIFNFIQPLARKTINGGAISVDMRLITIGLLILYSGTSFVSESYTEKREEQEKEKDEREEKDESESKVQRQINRSKPLAEIGDLLVDLEYADRFDEDIKYMLEYDLDDDDDDDDGDDDNEDEDEDEEGADDESTCNKTSHEEKSLAVGDGHDSDTEQALSNENVDIQFDEFGRDWRDIPRGENAKFKQHFLDKFKEYDVLSNKSDSDDFFTSWKELHDVFDFLCVTSIEGNADAERLLGQTAVNTIAKCVMEYKKSNKGEKLGNVEDVMPEVIHSYWSSPAPEEFVKVVQESNKSIIPIFSITHFELIFQTNSRLARAMMDEMLMCEGHRRMLIWYLTHEVNLSNLLIDYVFQLAAGLRGRPENSAPYEFSRQGDSLILSEVELSMLLNEFFTNSAFYLSADKGLEIDGGYEVILAESIAKKIMTLLCLMINQLVKLKIIRLEASSGKDDIHDYNAELSSLLIRWIGKVPDARQLYFKIKNANNEPLQVETANRLASEAISLEDERKLFAIYEDMSSESISDDLDSNARHKNILASFTKRMESNLSIVLGKEREGSKDLERIERDFRFFFDNFNLFGKIENFVEALFRRFEAVITSGDPAAGVETTFISSKANEEKADTEAEFSFDFLNGEGQFEERPTKEKPMMQKSKSRKT</sequence>
<feature type="region of interest" description="Disordered" evidence="1">
    <location>
        <begin position="392"/>
        <end position="452"/>
    </location>
</feature>